<evidence type="ECO:0000313" key="2">
    <source>
        <dbReference type="Proteomes" id="UP000727056"/>
    </source>
</evidence>
<evidence type="ECO:0000313" key="1">
    <source>
        <dbReference type="EMBL" id="NJQ14222.1"/>
    </source>
</evidence>
<dbReference type="EMBL" id="JAAVJC010000018">
    <property type="protein sequence ID" value="NJQ14222.1"/>
    <property type="molecule type" value="Genomic_DNA"/>
</dbReference>
<dbReference type="Proteomes" id="UP000727056">
    <property type="component" value="Unassembled WGS sequence"/>
</dbReference>
<keyword evidence="2" id="KW-1185">Reference proteome</keyword>
<proteinExistence type="predicted"/>
<accession>A0ABX1C4U5</accession>
<sequence length="177" mass="18644">MEPYLAAPADLAPLLGIGADDPRLLAALAAATRRFRGQVRHPVTRATSTIDLDGSGGDVLQLPAAPVVAVGQVLVDGDPATGWRVRYAAGLLQRPGGCWPEWSRITVTYTHGHETAPDDVAEAVVDLARVLYRADPAIQQITTGSESLSYNSSVVTGATSQWTAAVEHHRLNLGDSA</sequence>
<dbReference type="RefSeq" id="WP_168087054.1">
    <property type="nucleotide sequence ID" value="NZ_BHZH01000098.1"/>
</dbReference>
<comment type="caution">
    <text evidence="1">The sequence shown here is derived from an EMBL/GenBank/DDBJ whole genome shotgun (WGS) entry which is preliminary data.</text>
</comment>
<protein>
    <submittedName>
        <fullName evidence="1">Mobile element protein</fullName>
    </submittedName>
</protein>
<organism evidence="1 2">
    <name type="scientific">Streptomyces bohaiensis</name>
    <dbReference type="NCBI Taxonomy" id="1431344"/>
    <lineage>
        <taxon>Bacteria</taxon>
        <taxon>Bacillati</taxon>
        <taxon>Actinomycetota</taxon>
        <taxon>Actinomycetes</taxon>
        <taxon>Kitasatosporales</taxon>
        <taxon>Streptomycetaceae</taxon>
        <taxon>Streptomyces</taxon>
    </lineage>
</organism>
<name>A0ABX1C4U5_9ACTN</name>
<reference evidence="1 2" key="1">
    <citation type="submission" date="2020-03" db="EMBL/GenBank/DDBJ databases">
        <title>Draft genome of Streptomyces sp. ventii, isolated from the Axial Seamount in the Pacific Ocean, and resequencing of the two type strains Streptomyces lonarensis strain NCL 716 and Streptomyces bohaiensis strain 11A07.</title>
        <authorList>
            <person name="Loughran R.M."/>
            <person name="Pfannmuller K.M."/>
            <person name="Wasson B.J."/>
            <person name="Deadmond M.C."/>
            <person name="Paddock B.E."/>
            <person name="Koyack M.J."/>
            <person name="Gallegos D.A."/>
            <person name="Mitchell E.A."/>
            <person name="Ushijima B."/>
            <person name="Saw J.H."/>
            <person name="Mcphail K.L."/>
            <person name="Videau P."/>
        </authorList>
    </citation>
    <scope>NUCLEOTIDE SEQUENCE [LARGE SCALE GENOMIC DNA]</scope>
    <source>
        <strain evidence="1 2">11A07</strain>
    </source>
</reference>
<gene>
    <name evidence="1" type="ORF">HCN52_04535</name>
</gene>